<dbReference type="Gene3D" id="3.30.70.270">
    <property type="match status" value="1"/>
</dbReference>
<dbReference type="EC" id="2.7.7.65" evidence="1"/>
<feature type="transmembrane region" description="Helical" evidence="3">
    <location>
        <begin position="214"/>
        <end position="230"/>
    </location>
</feature>
<name>A0A239E2W5_9BACT</name>
<evidence type="ECO:0000256" key="1">
    <source>
        <dbReference type="ARBA" id="ARBA00012528"/>
    </source>
</evidence>
<keyword evidence="3" id="KW-0472">Membrane</keyword>
<dbReference type="OrthoDB" id="9812358at2"/>
<feature type="transmembrane region" description="Helical" evidence="3">
    <location>
        <begin position="108"/>
        <end position="131"/>
    </location>
</feature>
<dbReference type="Proteomes" id="UP000198356">
    <property type="component" value="Unassembled WGS sequence"/>
</dbReference>
<sequence length="496" mass="54003">MPKSGLHPFDCLNKKGSNPVLNKTPLPISPNQPDNHVLSVLASLQRLVIFVAALISGVTLLAWLIAPLGRHMPDGWQLMKANTALCGLLCVASLLLSQPLRPRRDLKLSRALATLVAFIGSLCVIENLYGISFHIDRLLASDPLGAHPGRMSAQTSWGFVLLGVVLCCLRTRKGWVSNLADVLTMVNSMLMLIYISGYFFGAAQLLGPESTHRVSPQTLLVLLCLTFTTFNRRAEYGSFGILLGVGIAGATARLAAPFALLMPFVLMSLLLGVSRLHLLSPVYAMAVATSVVALLAFCLVIVLSRRVAGLEHEVRELSLRDPLTGVYNRRGFFLLAEQALRVSRRSGEPFSLLFIDIDNLKIINDTLGHETGSEILQRMSALLLQNFRETDITGRLGGDEFVVAGKATAAEIAVATYRLQKMVDAANVKAEGERPLSFSFGHVTADHRAPQTLESIIGRADKLMYEAKRNKRDISGAHALPTLVQSSPVLRQFPAR</sequence>
<evidence type="ECO:0000313" key="6">
    <source>
        <dbReference type="Proteomes" id="UP000198356"/>
    </source>
</evidence>
<dbReference type="GO" id="GO:0043709">
    <property type="term" value="P:cell adhesion involved in single-species biofilm formation"/>
    <property type="evidence" value="ECO:0007669"/>
    <property type="project" value="TreeGrafter"/>
</dbReference>
<comment type="catalytic activity">
    <reaction evidence="2">
        <text>2 GTP = 3',3'-c-di-GMP + 2 diphosphate</text>
        <dbReference type="Rhea" id="RHEA:24898"/>
        <dbReference type="ChEBI" id="CHEBI:33019"/>
        <dbReference type="ChEBI" id="CHEBI:37565"/>
        <dbReference type="ChEBI" id="CHEBI:58805"/>
        <dbReference type="EC" id="2.7.7.65"/>
    </reaction>
</comment>
<dbReference type="AlphaFoldDB" id="A0A239E2W5"/>
<dbReference type="SUPFAM" id="SSF55073">
    <property type="entry name" value="Nucleotide cyclase"/>
    <property type="match status" value="1"/>
</dbReference>
<dbReference type="CDD" id="cd01949">
    <property type="entry name" value="GGDEF"/>
    <property type="match status" value="1"/>
</dbReference>
<keyword evidence="3" id="KW-1133">Transmembrane helix</keyword>
<dbReference type="InterPro" id="IPR000160">
    <property type="entry name" value="GGDEF_dom"/>
</dbReference>
<feature type="transmembrane region" description="Helical" evidence="3">
    <location>
        <begin position="282"/>
        <end position="303"/>
    </location>
</feature>
<evidence type="ECO:0000256" key="2">
    <source>
        <dbReference type="ARBA" id="ARBA00034247"/>
    </source>
</evidence>
<evidence type="ECO:0000259" key="4">
    <source>
        <dbReference type="PROSITE" id="PS50887"/>
    </source>
</evidence>
<feature type="transmembrane region" description="Helical" evidence="3">
    <location>
        <begin position="242"/>
        <end position="270"/>
    </location>
</feature>
<accession>A0A239E2W5</accession>
<evidence type="ECO:0000313" key="5">
    <source>
        <dbReference type="EMBL" id="SNS38204.1"/>
    </source>
</evidence>
<proteinExistence type="predicted"/>
<evidence type="ECO:0000256" key="3">
    <source>
        <dbReference type="SAM" id="Phobius"/>
    </source>
</evidence>
<dbReference type="Pfam" id="PF00990">
    <property type="entry name" value="GGDEF"/>
    <property type="match status" value="1"/>
</dbReference>
<dbReference type="GO" id="GO:0005886">
    <property type="term" value="C:plasma membrane"/>
    <property type="evidence" value="ECO:0007669"/>
    <property type="project" value="TreeGrafter"/>
</dbReference>
<feature type="transmembrane region" description="Helical" evidence="3">
    <location>
        <begin position="182"/>
        <end position="202"/>
    </location>
</feature>
<dbReference type="PROSITE" id="PS50887">
    <property type="entry name" value="GGDEF"/>
    <property type="match status" value="1"/>
</dbReference>
<feature type="transmembrane region" description="Helical" evidence="3">
    <location>
        <begin position="78"/>
        <end position="96"/>
    </location>
</feature>
<feature type="transmembrane region" description="Helical" evidence="3">
    <location>
        <begin position="47"/>
        <end position="66"/>
    </location>
</feature>
<feature type="domain" description="GGDEF" evidence="4">
    <location>
        <begin position="348"/>
        <end position="485"/>
    </location>
</feature>
<dbReference type="InterPro" id="IPR029787">
    <property type="entry name" value="Nucleotide_cyclase"/>
</dbReference>
<dbReference type="SMART" id="SM00267">
    <property type="entry name" value="GGDEF"/>
    <property type="match status" value="1"/>
</dbReference>
<dbReference type="NCBIfam" id="TIGR00254">
    <property type="entry name" value="GGDEF"/>
    <property type="match status" value="1"/>
</dbReference>
<keyword evidence="6" id="KW-1185">Reference proteome</keyword>
<organism evidence="5 6">
    <name type="scientific">Granulicella rosea</name>
    <dbReference type="NCBI Taxonomy" id="474952"/>
    <lineage>
        <taxon>Bacteria</taxon>
        <taxon>Pseudomonadati</taxon>
        <taxon>Acidobacteriota</taxon>
        <taxon>Terriglobia</taxon>
        <taxon>Terriglobales</taxon>
        <taxon>Acidobacteriaceae</taxon>
        <taxon>Granulicella</taxon>
    </lineage>
</organism>
<protein>
    <recommendedName>
        <fullName evidence="1">diguanylate cyclase</fullName>
        <ecNumber evidence="1">2.7.7.65</ecNumber>
    </recommendedName>
</protein>
<dbReference type="GO" id="GO:0052621">
    <property type="term" value="F:diguanylate cyclase activity"/>
    <property type="evidence" value="ECO:0007669"/>
    <property type="project" value="UniProtKB-EC"/>
</dbReference>
<dbReference type="InterPro" id="IPR050469">
    <property type="entry name" value="Diguanylate_Cyclase"/>
</dbReference>
<keyword evidence="3" id="KW-0812">Transmembrane</keyword>
<reference evidence="5 6" key="1">
    <citation type="submission" date="2017-06" db="EMBL/GenBank/DDBJ databases">
        <authorList>
            <person name="Kim H.J."/>
            <person name="Triplett B.A."/>
        </authorList>
    </citation>
    <scope>NUCLEOTIDE SEQUENCE [LARGE SCALE GENOMIC DNA]</scope>
    <source>
        <strain evidence="5 6">DSM 18704</strain>
    </source>
</reference>
<dbReference type="InterPro" id="IPR043128">
    <property type="entry name" value="Rev_trsase/Diguanyl_cyclase"/>
</dbReference>
<dbReference type="EMBL" id="FZOU01000001">
    <property type="protein sequence ID" value="SNS38204.1"/>
    <property type="molecule type" value="Genomic_DNA"/>
</dbReference>
<dbReference type="PANTHER" id="PTHR45138:SF9">
    <property type="entry name" value="DIGUANYLATE CYCLASE DGCM-RELATED"/>
    <property type="match status" value="1"/>
</dbReference>
<feature type="transmembrane region" description="Helical" evidence="3">
    <location>
        <begin position="151"/>
        <end position="170"/>
    </location>
</feature>
<dbReference type="PANTHER" id="PTHR45138">
    <property type="entry name" value="REGULATORY COMPONENTS OF SENSORY TRANSDUCTION SYSTEM"/>
    <property type="match status" value="1"/>
</dbReference>
<dbReference type="GO" id="GO:1902201">
    <property type="term" value="P:negative regulation of bacterial-type flagellum-dependent cell motility"/>
    <property type="evidence" value="ECO:0007669"/>
    <property type="project" value="TreeGrafter"/>
</dbReference>
<gene>
    <name evidence="5" type="ORF">SAMN05421770_101745</name>
</gene>